<gene>
    <name evidence="1" type="ORF">Sangu_1851600</name>
</gene>
<comment type="caution">
    <text evidence="1">The sequence shown here is derived from an EMBL/GenBank/DDBJ whole genome shotgun (WGS) entry which is preliminary data.</text>
</comment>
<name>A0AAW2M967_9LAMI</name>
<sequence length="78" mass="8599">MNLVAIDWFKDTKRMDHVARRSGCAAQVASDRGYFSIVFNLQATATEELPERLIGSVQISHIELSSAIVPVMETDSSS</sequence>
<proteinExistence type="predicted"/>
<organism evidence="1">
    <name type="scientific">Sesamum angustifolium</name>
    <dbReference type="NCBI Taxonomy" id="2727405"/>
    <lineage>
        <taxon>Eukaryota</taxon>
        <taxon>Viridiplantae</taxon>
        <taxon>Streptophyta</taxon>
        <taxon>Embryophyta</taxon>
        <taxon>Tracheophyta</taxon>
        <taxon>Spermatophyta</taxon>
        <taxon>Magnoliopsida</taxon>
        <taxon>eudicotyledons</taxon>
        <taxon>Gunneridae</taxon>
        <taxon>Pentapetalae</taxon>
        <taxon>asterids</taxon>
        <taxon>lamiids</taxon>
        <taxon>Lamiales</taxon>
        <taxon>Pedaliaceae</taxon>
        <taxon>Sesamum</taxon>
    </lineage>
</organism>
<dbReference type="EMBL" id="JACGWK010000011">
    <property type="protein sequence ID" value="KAL0327736.1"/>
    <property type="molecule type" value="Genomic_DNA"/>
</dbReference>
<protein>
    <submittedName>
        <fullName evidence="1">Protein ENHANCED DISEASE RESISTANCE 2-like</fullName>
    </submittedName>
</protein>
<dbReference type="PANTHER" id="PTHR12136:SF100">
    <property type="entry name" value="PROTEIN ENHANCED DISEASE RESISTANCE 2-LIKE"/>
    <property type="match status" value="1"/>
</dbReference>
<accession>A0AAW2M967</accession>
<dbReference type="InterPro" id="IPR045096">
    <property type="entry name" value="EDR2-like"/>
</dbReference>
<evidence type="ECO:0000313" key="1">
    <source>
        <dbReference type="EMBL" id="KAL0327736.1"/>
    </source>
</evidence>
<dbReference type="AlphaFoldDB" id="A0AAW2M967"/>
<reference evidence="1" key="1">
    <citation type="submission" date="2020-06" db="EMBL/GenBank/DDBJ databases">
        <authorList>
            <person name="Li T."/>
            <person name="Hu X."/>
            <person name="Zhang T."/>
            <person name="Song X."/>
            <person name="Zhang H."/>
            <person name="Dai N."/>
            <person name="Sheng W."/>
            <person name="Hou X."/>
            <person name="Wei L."/>
        </authorList>
    </citation>
    <scope>NUCLEOTIDE SEQUENCE</scope>
    <source>
        <strain evidence="1">G01</strain>
        <tissue evidence="1">Leaf</tissue>
    </source>
</reference>
<reference evidence="1" key="2">
    <citation type="journal article" date="2024" name="Plant">
        <title>Genomic evolution and insights into agronomic trait innovations of Sesamum species.</title>
        <authorList>
            <person name="Miao H."/>
            <person name="Wang L."/>
            <person name="Qu L."/>
            <person name="Liu H."/>
            <person name="Sun Y."/>
            <person name="Le M."/>
            <person name="Wang Q."/>
            <person name="Wei S."/>
            <person name="Zheng Y."/>
            <person name="Lin W."/>
            <person name="Duan Y."/>
            <person name="Cao H."/>
            <person name="Xiong S."/>
            <person name="Wang X."/>
            <person name="Wei L."/>
            <person name="Li C."/>
            <person name="Ma Q."/>
            <person name="Ju M."/>
            <person name="Zhao R."/>
            <person name="Li G."/>
            <person name="Mu C."/>
            <person name="Tian Q."/>
            <person name="Mei H."/>
            <person name="Zhang T."/>
            <person name="Gao T."/>
            <person name="Zhang H."/>
        </authorList>
    </citation>
    <scope>NUCLEOTIDE SEQUENCE</scope>
    <source>
        <strain evidence="1">G01</strain>
    </source>
</reference>
<dbReference type="PANTHER" id="PTHR12136">
    <property type="entry name" value="ENHANCED DISEASE RESISTANCE-RELATED"/>
    <property type="match status" value="1"/>
</dbReference>